<dbReference type="RefSeq" id="WP_219817162.1">
    <property type="nucleotide sequence ID" value="NZ_CP168075.1"/>
</dbReference>
<evidence type="ECO:0008006" key="3">
    <source>
        <dbReference type="Google" id="ProtNLM"/>
    </source>
</evidence>
<dbReference type="AlphaFoldDB" id="A0AAP3DK16"/>
<evidence type="ECO:0000313" key="2">
    <source>
        <dbReference type="Proteomes" id="UP001077662"/>
    </source>
</evidence>
<sequence>MLIPSNEAIPFDTIGPAIGGVSLVNSDSIHIAQGGDYSIYFLVAVMPISTLQPEYIEVGLMINNKEIPDFKTSTVTTNSDSANSAIQISREAIVSIPANTTLQLRNLQNNAFTINSSSVSGVTIKIIKLN</sequence>
<gene>
    <name evidence="1" type="ORF">O0554_22855</name>
</gene>
<organism evidence="1 2">
    <name type="scientific">Brevibacillus laterosporus</name>
    <name type="common">Bacillus laterosporus</name>
    <dbReference type="NCBI Taxonomy" id="1465"/>
    <lineage>
        <taxon>Bacteria</taxon>
        <taxon>Bacillati</taxon>
        <taxon>Bacillota</taxon>
        <taxon>Bacilli</taxon>
        <taxon>Bacillales</taxon>
        <taxon>Paenibacillaceae</taxon>
        <taxon>Brevibacillus</taxon>
    </lineage>
</organism>
<reference evidence="1" key="1">
    <citation type="submission" date="2022-09" db="EMBL/GenBank/DDBJ databases">
        <title>Genome analysis and characterization of larvicidal activity of Brevibacillus strains.</title>
        <authorList>
            <person name="Patrusheva E.V."/>
            <person name="Izotova A.O."/>
            <person name="Toshchakov S.V."/>
            <person name="Sineoky S.P."/>
        </authorList>
    </citation>
    <scope>NUCLEOTIDE SEQUENCE</scope>
    <source>
        <strain evidence="1">VKPM_B-13247</strain>
    </source>
</reference>
<dbReference type="Gene3D" id="2.60.120.40">
    <property type="match status" value="1"/>
</dbReference>
<dbReference type="InterPro" id="IPR008983">
    <property type="entry name" value="Tumour_necrosis_fac-like_dom"/>
</dbReference>
<dbReference type="EMBL" id="JAPTNE010000042">
    <property type="protein sequence ID" value="MCZ0809706.1"/>
    <property type="molecule type" value="Genomic_DNA"/>
</dbReference>
<name>A0AAP3DK16_BRELA</name>
<accession>A0AAP3DK16</accession>
<comment type="caution">
    <text evidence="1">The sequence shown here is derived from an EMBL/GenBank/DDBJ whole genome shotgun (WGS) entry which is preliminary data.</text>
</comment>
<proteinExistence type="predicted"/>
<evidence type="ECO:0000313" key="1">
    <source>
        <dbReference type="EMBL" id="MCZ0809706.1"/>
    </source>
</evidence>
<dbReference type="Proteomes" id="UP001077662">
    <property type="component" value="Unassembled WGS sequence"/>
</dbReference>
<protein>
    <recommendedName>
        <fullName evidence="3">BclA C-terminal domain-containing protein</fullName>
    </recommendedName>
</protein>